<evidence type="ECO:0000313" key="1">
    <source>
        <dbReference type="EMBL" id="KAI4377360.1"/>
    </source>
</evidence>
<keyword evidence="2" id="KW-1185">Reference proteome</keyword>
<proteinExistence type="predicted"/>
<protein>
    <submittedName>
        <fullName evidence="1">Uncharacterized protein</fullName>
    </submittedName>
</protein>
<sequence>MMSSMHNSEKDLLSPATNRMNSFTSVETLTRVTLTCPESSDSRGKLVLLPDSLQELLLLGGKKFRITPAKVLSKEGAEIDDIDVIRDGDHLVLLSTEASRQS</sequence>
<reference evidence="2" key="1">
    <citation type="journal article" date="2023" name="Front. Plant Sci.">
        <title>Chromosomal-level genome assembly of Melastoma candidum provides insights into trichome evolution.</title>
        <authorList>
            <person name="Zhong Y."/>
            <person name="Wu W."/>
            <person name="Sun C."/>
            <person name="Zou P."/>
            <person name="Liu Y."/>
            <person name="Dai S."/>
            <person name="Zhou R."/>
        </authorList>
    </citation>
    <scope>NUCLEOTIDE SEQUENCE [LARGE SCALE GENOMIC DNA]</scope>
</reference>
<accession>A0ACB9RF89</accession>
<organism evidence="1 2">
    <name type="scientific">Melastoma candidum</name>
    <dbReference type="NCBI Taxonomy" id="119954"/>
    <lineage>
        <taxon>Eukaryota</taxon>
        <taxon>Viridiplantae</taxon>
        <taxon>Streptophyta</taxon>
        <taxon>Embryophyta</taxon>
        <taxon>Tracheophyta</taxon>
        <taxon>Spermatophyta</taxon>
        <taxon>Magnoliopsida</taxon>
        <taxon>eudicotyledons</taxon>
        <taxon>Gunneridae</taxon>
        <taxon>Pentapetalae</taxon>
        <taxon>rosids</taxon>
        <taxon>malvids</taxon>
        <taxon>Myrtales</taxon>
        <taxon>Melastomataceae</taxon>
        <taxon>Melastomatoideae</taxon>
        <taxon>Melastomateae</taxon>
        <taxon>Melastoma</taxon>
    </lineage>
</organism>
<gene>
    <name evidence="1" type="ORF">MLD38_014999</name>
</gene>
<dbReference type="EMBL" id="CM042883">
    <property type="protein sequence ID" value="KAI4377360.1"/>
    <property type="molecule type" value="Genomic_DNA"/>
</dbReference>
<dbReference type="Proteomes" id="UP001057402">
    <property type="component" value="Chromosome 4"/>
</dbReference>
<comment type="caution">
    <text evidence="1">The sequence shown here is derived from an EMBL/GenBank/DDBJ whole genome shotgun (WGS) entry which is preliminary data.</text>
</comment>
<evidence type="ECO:0000313" key="2">
    <source>
        <dbReference type="Proteomes" id="UP001057402"/>
    </source>
</evidence>
<name>A0ACB9RF89_9MYRT</name>